<name>A0A7V4U0T3_CALAY</name>
<comment type="caution">
    <text evidence="1">The sequence shown here is derived from an EMBL/GenBank/DDBJ whole genome shotgun (WGS) entry which is preliminary data.</text>
</comment>
<sequence>MSFCTAINCMDGRIQLPVIQFLQKRFAAAYVDMITEPGPIRILSEQADGSKIDAILQRLNISVEIHFSQSLAVIGHHDCAGNPVSEAEQIDQIKKSVLYLKNKHPQLDVIGLWVDANWKVNEVV</sequence>
<dbReference type="Pfam" id="PF20393">
    <property type="entry name" value="Pro_CA_2"/>
    <property type="match status" value="1"/>
</dbReference>
<reference evidence="1" key="1">
    <citation type="journal article" date="2020" name="mSystems">
        <title>Genome- and Community-Level Interaction Insights into Carbon Utilization and Element Cycling Functions of Hydrothermarchaeota in Hydrothermal Sediment.</title>
        <authorList>
            <person name="Zhou Z."/>
            <person name="Liu Y."/>
            <person name="Xu W."/>
            <person name="Pan J."/>
            <person name="Luo Z.H."/>
            <person name="Li M."/>
        </authorList>
    </citation>
    <scope>NUCLEOTIDE SEQUENCE [LARGE SCALE GENOMIC DNA]</scope>
    <source>
        <strain evidence="1">HyVt-577</strain>
    </source>
</reference>
<accession>A0A7V4U0T3</accession>
<proteinExistence type="predicted"/>
<dbReference type="InterPro" id="IPR046871">
    <property type="entry name" value="Pro_CA_2"/>
</dbReference>
<dbReference type="GO" id="GO:0004089">
    <property type="term" value="F:carbonate dehydratase activity"/>
    <property type="evidence" value="ECO:0007669"/>
    <property type="project" value="InterPro"/>
</dbReference>
<gene>
    <name evidence="1" type="ORF">ENK44_03870</name>
</gene>
<dbReference type="InterPro" id="IPR036874">
    <property type="entry name" value="Carbonic_anhydrase_sf"/>
</dbReference>
<protein>
    <recommendedName>
        <fullName evidence="2">Carbonic anhydrase</fullName>
    </recommendedName>
</protein>
<organism evidence="1">
    <name type="scientific">Caldithrix abyssi</name>
    <dbReference type="NCBI Taxonomy" id="187145"/>
    <lineage>
        <taxon>Bacteria</taxon>
        <taxon>Pseudomonadati</taxon>
        <taxon>Calditrichota</taxon>
        <taxon>Calditrichia</taxon>
        <taxon>Calditrichales</taxon>
        <taxon>Calditrichaceae</taxon>
        <taxon>Caldithrix</taxon>
    </lineage>
</organism>
<dbReference type="GO" id="GO:0008270">
    <property type="term" value="F:zinc ion binding"/>
    <property type="evidence" value="ECO:0007669"/>
    <property type="project" value="InterPro"/>
</dbReference>
<evidence type="ECO:0008006" key="2">
    <source>
        <dbReference type="Google" id="ProtNLM"/>
    </source>
</evidence>
<dbReference type="EMBL" id="DRQG01000033">
    <property type="protein sequence ID" value="HGY54819.1"/>
    <property type="molecule type" value="Genomic_DNA"/>
</dbReference>
<dbReference type="SUPFAM" id="SSF53056">
    <property type="entry name" value="beta-carbonic anhydrase, cab"/>
    <property type="match status" value="1"/>
</dbReference>
<evidence type="ECO:0000313" key="1">
    <source>
        <dbReference type="EMBL" id="HGY54819.1"/>
    </source>
</evidence>
<dbReference type="AlphaFoldDB" id="A0A7V4U0T3"/>
<dbReference type="Proteomes" id="UP000885779">
    <property type="component" value="Unassembled WGS sequence"/>
</dbReference>